<reference evidence="1" key="1">
    <citation type="submission" date="2019-12" db="EMBL/GenBank/DDBJ databases">
        <title>Genome sequencing and annotation of Brassica cretica.</title>
        <authorList>
            <person name="Studholme D.J."/>
            <person name="Sarris P."/>
        </authorList>
    </citation>
    <scope>NUCLEOTIDE SEQUENCE</scope>
    <source>
        <strain evidence="1">PFS-109/04</strain>
        <tissue evidence="1">Leaf</tissue>
    </source>
</reference>
<dbReference type="Gene3D" id="3.60.10.10">
    <property type="entry name" value="Endonuclease/exonuclease/phosphatase"/>
    <property type="match status" value="1"/>
</dbReference>
<dbReference type="SUPFAM" id="SSF56219">
    <property type="entry name" value="DNase I-like"/>
    <property type="match status" value="1"/>
</dbReference>
<organism evidence="1 2">
    <name type="scientific">Brassica cretica</name>
    <name type="common">Mustard</name>
    <dbReference type="NCBI Taxonomy" id="69181"/>
    <lineage>
        <taxon>Eukaryota</taxon>
        <taxon>Viridiplantae</taxon>
        <taxon>Streptophyta</taxon>
        <taxon>Embryophyta</taxon>
        <taxon>Tracheophyta</taxon>
        <taxon>Spermatophyta</taxon>
        <taxon>Magnoliopsida</taxon>
        <taxon>eudicotyledons</taxon>
        <taxon>Gunneridae</taxon>
        <taxon>Pentapetalae</taxon>
        <taxon>rosids</taxon>
        <taxon>malvids</taxon>
        <taxon>Brassicales</taxon>
        <taxon>Brassicaceae</taxon>
        <taxon>Brassiceae</taxon>
        <taxon>Brassica</taxon>
    </lineage>
</organism>
<name>A0A8S9PC68_BRACR</name>
<dbReference type="InterPro" id="IPR036691">
    <property type="entry name" value="Endo/exonu/phosph_ase_sf"/>
</dbReference>
<dbReference type="PANTHER" id="PTHR33710:SF77">
    <property type="entry name" value="DNASE I-LIKE SUPERFAMILY PROTEIN"/>
    <property type="match status" value="1"/>
</dbReference>
<dbReference type="AlphaFoldDB" id="A0A8S9PC68"/>
<sequence>MLPLMTKLCFGWHFVSNHQSDEDGRILIIWKDPMKVRVVHQSSQSLTCLLELPNKDPFYYTAVYASNLYANRADLWAEIIYLSDSYDLQNNQWFVGGDFNQILQPSEHSSHTISVPNALMYQFQDCILQAGLFDLSYNAFPHASVTFLPPPSISDHTPCLLDLAIHLPKAGTQPFKFQNYLTKHPNFTMVINDAWARAGSNCWTLTQLCWKLKLIKSDLKLLNREKFSKIQETVKETYCLLQTVQLAVAHFQSVLGPLASCSPPIASMASWFSGLFDYRVSPAQAQQIDDSVWAIWFKEVILNGSVHNYWTVKPRQSNSWLVNKLIKLRSEVSPLIKMRLENGPSARFWSDNWAPFGLVSALRDSSNSRLDIPLNATIASLFRDDHWNLPAARSEEMLQVCAFLTTIQLTENHD</sequence>
<dbReference type="Proteomes" id="UP000712600">
    <property type="component" value="Unassembled WGS sequence"/>
</dbReference>
<evidence type="ECO:0008006" key="3">
    <source>
        <dbReference type="Google" id="ProtNLM"/>
    </source>
</evidence>
<evidence type="ECO:0000313" key="2">
    <source>
        <dbReference type="Proteomes" id="UP000712600"/>
    </source>
</evidence>
<dbReference type="EMBL" id="QGKX02001521">
    <property type="protein sequence ID" value="KAF3510942.1"/>
    <property type="molecule type" value="Genomic_DNA"/>
</dbReference>
<protein>
    <recommendedName>
        <fullName evidence="3">Endonuclease/exonuclease/phosphatase domain-containing protein</fullName>
    </recommendedName>
</protein>
<comment type="caution">
    <text evidence="1">The sequence shown here is derived from an EMBL/GenBank/DDBJ whole genome shotgun (WGS) entry which is preliminary data.</text>
</comment>
<evidence type="ECO:0000313" key="1">
    <source>
        <dbReference type="EMBL" id="KAF3510942.1"/>
    </source>
</evidence>
<gene>
    <name evidence="1" type="ORF">F2Q69_00004257</name>
</gene>
<proteinExistence type="predicted"/>
<dbReference type="PANTHER" id="PTHR33710">
    <property type="entry name" value="BNAC02G09200D PROTEIN"/>
    <property type="match status" value="1"/>
</dbReference>
<accession>A0A8S9PC68</accession>